<comment type="caution">
    <text evidence="1">The sequence shown here is derived from an EMBL/GenBank/DDBJ whole genome shotgun (WGS) entry which is preliminary data.</text>
</comment>
<dbReference type="EMBL" id="JAPYKS010000014">
    <property type="protein sequence ID" value="MEI9410868.1"/>
    <property type="molecule type" value="Genomic_DNA"/>
</dbReference>
<sequence>MSQLAFAPNEMMTIAASRALKNDDVCFVGI</sequence>
<gene>
    <name evidence="1" type="ORF">O7A60_19135</name>
</gene>
<accession>A0ABU8L112</accession>
<protein>
    <submittedName>
        <fullName evidence="1">CoA-transferase subunit beta</fullName>
    </submittedName>
</protein>
<name>A0ABU8L112_9HYPH</name>
<feature type="non-terminal residue" evidence="1">
    <location>
        <position position="30"/>
    </location>
</feature>
<evidence type="ECO:0000313" key="2">
    <source>
        <dbReference type="Proteomes" id="UP001387293"/>
    </source>
</evidence>
<evidence type="ECO:0000313" key="1">
    <source>
        <dbReference type="EMBL" id="MEI9410868.1"/>
    </source>
</evidence>
<reference evidence="1 2" key="1">
    <citation type="submission" date="2022-12" db="EMBL/GenBank/DDBJ databases">
        <authorList>
            <person name="Muema E."/>
        </authorList>
    </citation>
    <scope>NUCLEOTIDE SEQUENCE [LARGE SCALE GENOMIC DNA]</scope>
    <source>
        <strain evidence="2">1326</strain>
    </source>
</reference>
<organism evidence="1 2">
    <name type="scientific">Mesorhizobium salmacidum</name>
    <dbReference type="NCBI Taxonomy" id="3015171"/>
    <lineage>
        <taxon>Bacteria</taxon>
        <taxon>Pseudomonadati</taxon>
        <taxon>Pseudomonadota</taxon>
        <taxon>Alphaproteobacteria</taxon>
        <taxon>Hyphomicrobiales</taxon>
        <taxon>Phyllobacteriaceae</taxon>
        <taxon>Mesorhizobium</taxon>
    </lineage>
</organism>
<proteinExistence type="predicted"/>
<dbReference type="Proteomes" id="UP001387293">
    <property type="component" value="Unassembled WGS sequence"/>
</dbReference>
<keyword evidence="2" id="KW-1185">Reference proteome</keyword>